<reference evidence="2 3" key="1">
    <citation type="submission" date="2020-10" db="EMBL/GenBank/DDBJ databases">
        <authorList>
            <person name="Castelo-Branco R."/>
            <person name="Eusebio N."/>
            <person name="Adriana R."/>
            <person name="Vieira A."/>
            <person name="Brugerolle De Fraissinette N."/>
            <person name="Rezende De Castro R."/>
            <person name="Schneider M.P."/>
            <person name="Vasconcelos V."/>
            <person name="Leao P.N."/>
        </authorList>
    </citation>
    <scope>NUCLEOTIDE SEQUENCE [LARGE SCALE GENOMIC DNA]</scope>
    <source>
        <strain evidence="2 3">LEGE 07299</strain>
    </source>
</reference>
<keyword evidence="1" id="KW-0812">Transmembrane</keyword>
<feature type="transmembrane region" description="Helical" evidence="1">
    <location>
        <begin position="7"/>
        <end position="26"/>
    </location>
</feature>
<dbReference type="Proteomes" id="UP000647836">
    <property type="component" value="Unassembled WGS sequence"/>
</dbReference>
<accession>A0ABR9U3L7</accession>
<protein>
    <submittedName>
        <fullName evidence="2">Uncharacterized protein</fullName>
    </submittedName>
</protein>
<proteinExistence type="predicted"/>
<feature type="transmembrane region" description="Helical" evidence="1">
    <location>
        <begin position="71"/>
        <end position="90"/>
    </location>
</feature>
<evidence type="ECO:0000256" key="1">
    <source>
        <dbReference type="SAM" id="Phobius"/>
    </source>
</evidence>
<keyword evidence="1" id="KW-1133">Transmembrane helix</keyword>
<feature type="transmembrane region" description="Helical" evidence="1">
    <location>
        <begin position="38"/>
        <end position="59"/>
    </location>
</feature>
<organism evidence="2 3">
    <name type="scientific">Nostoc cf. edaphicum LEGE 07299</name>
    <dbReference type="NCBI Taxonomy" id="2777974"/>
    <lineage>
        <taxon>Bacteria</taxon>
        <taxon>Bacillati</taxon>
        <taxon>Cyanobacteriota</taxon>
        <taxon>Cyanophyceae</taxon>
        <taxon>Nostocales</taxon>
        <taxon>Nostocaceae</taxon>
        <taxon>Nostoc</taxon>
    </lineage>
</organism>
<sequence length="92" mass="10784">MNQIQLTLTIGYLLMSCYFLTNWLIFSLRHPTSTADDKFLSVVMFLVTAIFWPLMIPMSCLEMVQQKRIDFSKMIPVLLAIFVFSISYYLTE</sequence>
<dbReference type="EMBL" id="JADEXF010000527">
    <property type="protein sequence ID" value="MBE9106410.1"/>
    <property type="molecule type" value="Genomic_DNA"/>
</dbReference>
<comment type="caution">
    <text evidence="2">The sequence shown here is derived from an EMBL/GenBank/DDBJ whole genome shotgun (WGS) entry which is preliminary data.</text>
</comment>
<name>A0ABR9U3L7_9NOSO</name>
<keyword evidence="3" id="KW-1185">Reference proteome</keyword>
<gene>
    <name evidence="2" type="ORF">IQ229_16195</name>
</gene>
<keyword evidence="1" id="KW-0472">Membrane</keyword>
<dbReference type="RefSeq" id="WP_194045349.1">
    <property type="nucleotide sequence ID" value="NZ_JADEXF010000527.1"/>
</dbReference>
<evidence type="ECO:0000313" key="3">
    <source>
        <dbReference type="Proteomes" id="UP000647836"/>
    </source>
</evidence>
<evidence type="ECO:0000313" key="2">
    <source>
        <dbReference type="EMBL" id="MBE9106410.1"/>
    </source>
</evidence>